<dbReference type="RefSeq" id="WP_092910963.1">
    <property type="nucleotide sequence ID" value="NZ_FOXB01000005.1"/>
</dbReference>
<protein>
    <submittedName>
        <fullName evidence="1">Prepilin-type N-terminal cleavage/methylation domain-containing protein</fullName>
    </submittedName>
</protein>
<sequence>MRPAFTLMEVMVAVLIISVTLGAMLQITHNAGFIYERGKNRSEILPHASLAFSNPLEEHPSENIDIKSIAESFGVKDDDILDILRKAEPKLESELYSQIDLSEMDDDENEEMLEEDDATQNQSLSIDIYRLVYKEKDGNAVSIFRLKLLNGINKQ</sequence>
<gene>
    <name evidence="1" type="ORF">SAMN05216234_10528</name>
</gene>
<reference evidence="1 2" key="1">
    <citation type="submission" date="2016-10" db="EMBL/GenBank/DDBJ databases">
        <authorList>
            <person name="de Groot N.N."/>
        </authorList>
    </citation>
    <scope>NUCLEOTIDE SEQUENCE [LARGE SCALE GENOMIC DNA]</scope>
    <source>
        <strain evidence="1 2">EP1-55-1</strain>
    </source>
</reference>
<evidence type="ECO:0000313" key="1">
    <source>
        <dbReference type="EMBL" id="SFP05015.1"/>
    </source>
</evidence>
<dbReference type="STRING" id="223786.SAMN05216234_10528"/>
<proteinExistence type="predicted"/>
<evidence type="ECO:0000313" key="2">
    <source>
        <dbReference type="Proteomes" id="UP000199227"/>
    </source>
</evidence>
<dbReference type="Proteomes" id="UP000199227">
    <property type="component" value="Unassembled WGS sequence"/>
</dbReference>
<dbReference type="InterPro" id="IPR012902">
    <property type="entry name" value="N_methyl_site"/>
</dbReference>
<name>A0A1I5M661_9BACT</name>
<organism evidence="1 2">
    <name type="scientific">Hydrogenimonas thermophila</name>
    <dbReference type="NCBI Taxonomy" id="223786"/>
    <lineage>
        <taxon>Bacteria</taxon>
        <taxon>Pseudomonadati</taxon>
        <taxon>Campylobacterota</taxon>
        <taxon>Epsilonproteobacteria</taxon>
        <taxon>Campylobacterales</taxon>
        <taxon>Hydrogenimonadaceae</taxon>
        <taxon>Hydrogenimonas</taxon>
    </lineage>
</organism>
<dbReference type="NCBIfam" id="TIGR02532">
    <property type="entry name" value="IV_pilin_GFxxxE"/>
    <property type="match status" value="1"/>
</dbReference>
<dbReference type="AlphaFoldDB" id="A0A1I5M661"/>
<dbReference type="Pfam" id="PF07963">
    <property type="entry name" value="N_methyl"/>
    <property type="match status" value="1"/>
</dbReference>
<accession>A0A1I5M661</accession>
<keyword evidence="2" id="KW-1185">Reference proteome</keyword>
<dbReference type="EMBL" id="FOXB01000005">
    <property type="protein sequence ID" value="SFP05015.1"/>
    <property type="molecule type" value="Genomic_DNA"/>
</dbReference>